<keyword evidence="2 6" id="KW-0689">Ribosomal protein</keyword>
<dbReference type="SUPFAM" id="SSF46561">
    <property type="entry name" value="Ribosomal protein L29 (L29p)"/>
    <property type="match status" value="1"/>
</dbReference>
<comment type="caution">
    <text evidence="6">The sequence shown here is derived from an EMBL/GenBank/DDBJ whole genome shotgun (WGS) entry which is preliminary data.</text>
</comment>
<name>A0A1F6AHS0_9BACT</name>
<proteinExistence type="inferred from homology"/>
<accession>A0A1F6AHS0</accession>
<organism evidence="6 7">
    <name type="scientific">Candidatus Gottesmanbacteria bacterium RIFCSPLOWO2_01_FULL_43_11b</name>
    <dbReference type="NCBI Taxonomy" id="1798392"/>
    <lineage>
        <taxon>Bacteria</taxon>
        <taxon>Candidatus Gottesmaniibacteriota</taxon>
    </lineage>
</organism>
<dbReference type="NCBIfam" id="TIGR00012">
    <property type="entry name" value="L29"/>
    <property type="match status" value="1"/>
</dbReference>
<dbReference type="GO" id="GO:0006412">
    <property type="term" value="P:translation"/>
    <property type="evidence" value="ECO:0007669"/>
    <property type="project" value="InterPro"/>
</dbReference>
<evidence type="ECO:0000256" key="5">
    <source>
        <dbReference type="ARBA" id="ARBA00035476"/>
    </source>
</evidence>
<dbReference type="AlphaFoldDB" id="A0A1F6AHS0"/>
<evidence type="ECO:0000256" key="3">
    <source>
        <dbReference type="ARBA" id="ARBA00023274"/>
    </source>
</evidence>
<protein>
    <recommendedName>
        <fullName evidence="4">Large ribosomal subunit protein uL29</fullName>
    </recommendedName>
    <alternativeName>
        <fullName evidence="5">50S ribosomal protein L29</fullName>
    </alternativeName>
</protein>
<dbReference type="Proteomes" id="UP000178759">
    <property type="component" value="Unassembled WGS sequence"/>
</dbReference>
<sequence>MKKKEKSELRGATLEELIKQISGVEKTAAEKMRDRATKSVKNVREIKMLRKKIAVLKTVVRQKEFTHE</sequence>
<dbReference type="GO" id="GO:1990904">
    <property type="term" value="C:ribonucleoprotein complex"/>
    <property type="evidence" value="ECO:0007669"/>
    <property type="project" value="UniProtKB-KW"/>
</dbReference>
<dbReference type="STRING" id="1798392.A3A79_03830"/>
<dbReference type="EMBL" id="MFJV01000001">
    <property type="protein sequence ID" value="OGG24289.1"/>
    <property type="molecule type" value="Genomic_DNA"/>
</dbReference>
<reference evidence="6 7" key="1">
    <citation type="journal article" date="2016" name="Nat. Commun.">
        <title>Thousands of microbial genomes shed light on interconnected biogeochemical processes in an aquifer system.</title>
        <authorList>
            <person name="Anantharaman K."/>
            <person name="Brown C.T."/>
            <person name="Hug L.A."/>
            <person name="Sharon I."/>
            <person name="Castelle C.J."/>
            <person name="Probst A.J."/>
            <person name="Thomas B.C."/>
            <person name="Singh A."/>
            <person name="Wilkins M.J."/>
            <person name="Karaoz U."/>
            <person name="Brodie E.L."/>
            <person name="Williams K.H."/>
            <person name="Hubbard S.S."/>
            <person name="Banfield J.F."/>
        </authorList>
    </citation>
    <scope>NUCLEOTIDE SEQUENCE [LARGE SCALE GENOMIC DNA]</scope>
</reference>
<dbReference type="InterPro" id="IPR001854">
    <property type="entry name" value="Ribosomal_uL29"/>
</dbReference>
<dbReference type="Gene3D" id="1.10.287.310">
    <property type="match status" value="1"/>
</dbReference>
<dbReference type="GO" id="GO:0003735">
    <property type="term" value="F:structural constituent of ribosome"/>
    <property type="evidence" value="ECO:0007669"/>
    <property type="project" value="InterPro"/>
</dbReference>
<dbReference type="InterPro" id="IPR036049">
    <property type="entry name" value="Ribosomal_uL29_sf"/>
</dbReference>
<evidence type="ECO:0000313" key="7">
    <source>
        <dbReference type="Proteomes" id="UP000178759"/>
    </source>
</evidence>
<evidence type="ECO:0000256" key="1">
    <source>
        <dbReference type="ARBA" id="ARBA00009254"/>
    </source>
</evidence>
<comment type="similarity">
    <text evidence="1">Belongs to the universal ribosomal protein uL29 family.</text>
</comment>
<evidence type="ECO:0000256" key="2">
    <source>
        <dbReference type="ARBA" id="ARBA00022980"/>
    </source>
</evidence>
<evidence type="ECO:0000256" key="4">
    <source>
        <dbReference type="ARBA" id="ARBA00035204"/>
    </source>
</evidence>
<gene>
    <name evidence="6" type="ORF">A3A79_03830</name>
</gene>
<keyword evidence="3" id="KW-0687">Ribonucleoprotein</keyword>
<dbReference type="GO" id="GO:0005840">
    <property type="term" value="C:ribosome"/>
    <property type="evidence" value="ECO:0007669"/>
    <property type="project" value="UniProtKB-KW"/>
</dbReference>
<evidence type="ECO:0000313" key="6">
    <source>
        <dbReference type="EMBL" id="OGG24289.1"/>
    </source>
</evidence>
<dbReference type="Pfam" id="PF00831">
    <property type="entry name" value="Ribosomal_L29"/>
    <property type="match status" value="1"/>
</dbReference>